<feature type="compositionally biased region" description="Basic and acidic residues" evidence="1">
    <location>
        <begin position="251"/>
        <end position="285"/>
    </location>
</feature>
<dbReference type="InterPro" id="IPR000210">
    <property type="entry name" value="BTB/POZ_dom"/>
</dbReference>
<gene>
    <name evidence="3" type="ORF">ABVK25_011190</name>
</gene>
<protein>
    <recommendedName>
        <fullName evidence="2">BTB domain-containing protein</fullName>
    </recommendedName>
</protein>
<evidence type="ECO:0000256" key="1">
    <source>
        <dbReference type="SAM" id="MobiDB-lite"/>
    </source>
</evidence>
<comment type="caution">
    <text evidence="3">The sequence shown here is derived from an EMBL/GenBank/DDBJ whole genome shotgun (WGS) entry which is preliminary data.</text>
</comment>
<organism evidence="3 4">
    <name type="scientific">Lepraria finkii</name>
    <dbReference type="NCBI Taxonomy" id="1340010"/>
    <lineage>
        <taxon>Eukaryota</taxon>
        <taxon>Fungi</taxon>
        <taxon>Dikarya</taxon>
        <taxon>Ascomycota</taxon>
        <taxon>Pezizomycotina</taxon>
        <taxon>Lecanoromycetes</taxon>
        <taxon>OSLEUM clade</taxon>
        <taxon>Lecanoromycetidae</taxon>
        <taxon>Lecanorales</taxon>
        <taxon>Lecanorineae</taxon>
        <taxon>Stereocaulaceae</taxon>
        <taxon>Lepraria</taxon>
    </lineage>
</organism>
<sequence>MSSGLKSEASLHSLHRSIVTIYVSPEQYPFYFHKGRLYQYSYFKKAFHGPFKEATTNVIYLKEDGVNKFKLFEEWLYSGKLSCPKEPEERSLLLVKVFCFAEKVGISKLQNATLDTIRDTATVRQISPLSPGTMHNAARTPHNPFVSDPISTFQFQTHQSTRGGPTLKKSLPKYLPPATSSAISYAYQNTLERSHVRKLLADIFAYNVNPETLNEDILAFPAQFMADVLLINMKRLPLRLKGEEAAFDQNADKYHVRDSSSTPNDRKQRTLEDVEVRGAESDFDSRNAPTAEAAETAIPEPELSTEATSVDEDDRKGFGGPAGPSSGKAKKKGMKS</sequence>
<dbReference type="Proteomes" id="UP001590951">
    <property type="component" value="Unassembled WGS sequence"/>
</dbReference>
<evidence type="ECO:0000313" key="4">
    <source>
        <dbReference type="Proteomes" id="UP001590951"/>
    </source>
</evidence>
<feature type="domain" description="BTB" evidence="2">
    <location>
        <begin position="17"/>
        <end position="85"/>
    </location>
</feature>
<dbReference type="PANTHER" id="PTHR47843:SF2">
    <property type="entry name" value="BTB DOMAIN-CONTAINING PROTEIN"/>
    <property type="match status" value="1"/>
</dbReference>
<dbReference type="EMBL" id="JBHFEH010000087">
    <property type="protein sequence ID" value="KAL2047961.1"/>
    <property type="molecule type" value="Genomic_DNA"/>
</dbReference>
<proteinExistence type="predicted"/>
<feature type="region of interest" description="Disordered" evidence="1">
    <location>
        <begin position="251"/>
        <end position="336"/>
    </location>
</feature>
<dbReference type="Gene3D" id="3.30.710.10">
    <property type="entry name" value="Potassium Channel Kv1.1, Chain A"/>
    <property type="match status" value="1"/>
</dbReference>
<dbReference type="SUPFAM" id="SSF54695">
    <property type="entry name" value="POZ domain"/>
    <property type="match status" value="1"/>
</dbReference>
<keyword evidence="4" id="KW-1185">Reference proteome</keyword>
<feature type="compositionally biased region" description="Low complexity" evidence="1">
    <location>
        <begin position="288"/>
        <end position="302"/>
    </location>
</feature>
<reference evidence="3 4" key="1">
    <citation type="submission" date="2024-09" db="EMBL/GenBank/DDBJ databases">
        <title>Rethinking Asexuality: The Enigmatic Case of Functional Sexual Genes in Lepraria (Stereocaulaceae).</title>
        <authorList>
            <person name="Doellman M."/>
            <person name="Sun Y."/>
            <person name="Barcenas-Pena A."/>
            <person name="Lumbsch H.T."/>
            <person name="Grewe F."/>
        </authorList>
    </citation>
    <scope>NUCLEOTIDE SEQUENCE [LARGE SCALE GENOMIC DNA]</scope>
    <source>
        <strain evidence="3 4">Grewe 0041</strain>
    </source>
</reference>
<dbReference type="InterPro" id="IPR011333">
    <property type="entry name" value="SKP1/BTB/POZ_sf"/>
</dbReference>
<evidence type="ECO:0000313" key="3">
    <source>
        <dbReference type="EMBL" id="KAL2047961.1"/>
    </source>
</evidence>
<dbReference type="PANTHER" id="PTHR47843">
    <property type="entry name" value="BTB DOMAIN-CONTAINING PROTEIN-RELATED"/>
    <property type="match status" value="1"/>
</dbReference>
<accession>A0ABR4AT02</accession>
<dbReference type="PROSITE" id="PS50097">
    <property type="entry name" value="BTB"/>
    <property type="match status" value="1"/>
</dbReference>
<name>A0ABR4AT02_9LECA</name>
<evidence type="ECO:0000259" key="2">
    <source>
        <dbReference type="PROSITE" id="PS50097"/>
    </source>
</evidence>